<evidence type="ECO:0000313" key="2">
    <source>
        <dbReference type="Proteomes" id="UP000295023"/>
    </source>
</evidence>
<dbReference type="AlphaFoldDB" id="A0A4R4DD25"/>
<protein>
    <submittedName>
        <fullName evidence="1">DUF4410 domain-containing protein</fullName>
    </submittedName>
</protein>
<comment type="caution">
    <text evidence="1">The sequence shown here is derived from an EMBL/GenBank/DDBJ whole genome shotgun (WGS) entry which is preliminary data.</text>
</comment>
<dbReference type="Proteomes" id="UP000295023">
    <property type="component" value="Unassembled WGS sequence"/>
</dbReference>
<sequence length="250" mass="26562">MPRMEMPRRPLFGLVALAALPLLGCGRQPQVAVEQAYAGPRLPQPSRIVVYDFSVMPEDVQLDQGVRGRIQQSLSAVDLDAQRMDAAHAAASALSEALVQALRTSPDLVVERAPRGVLPRTGRNLLVDGRLLAVDEGNRTQRVLLGFGRGQSRMEAEADLLWQDIGQAPRVVERLAGSTDSGRAPGMAAGLGVGAAARRVAASAAVGGGAHAAIEGSRADDLDEARRIGTALGQRIRRFAAQQGWITRIE</sequence>
<dbReference type="EMBL" id="SKBM01000015">
    <property type="protein sequence ID" value="TCZ58676.1"/>
    <property type="molecule type" value="Genomic_DNA"/>
</dbReference>
<evidence type="ECO:0000313" key="1">
    <source>
        <dbReference type="EMBL" id="TCZ58676.1"/>
    </source>
</evidence>
<reference evidence="1 2" key="1">
    <citation type="submission" date="2019-03" db="EMBL/GenBank/DDBJ databases">
        <title>Paracraurococcus aquatilis NE82 genome sequence.</title>
        <authorList>
            <person name="Zhao Y."/>
            <person name="Du Z."/>
        </authorList>
    </citation>
    <scope>NUCLEOTIDE SEQUENCE [LARGE SCALE GENOMIC DNA]</scope>
    <source>
        <strain evidence="1 2">NE82</strain>
    </source>
</reference>
<dbReference type="InterPro" id="IPR025522">
    <property type="entry name" value="DUF4410"/>
</dbReference>
<accession>A0A4R4DD25</accession>
<dbReference type="Pfam" id="PF14366">
    <property type="entry name" value="DUF4410"/>
    <property type="match status" value="1"/>
</dbReference>
<name>A0A4R4DD25_9PROT</name>
<gene>
    <name evidence="1" type="ORF">EXY23_15795</name>
</gene>
<organism evidence="1 2">
    <name type="scientific">Roseicella aquatilis</name>
    <dbReference type="NCBI Taxonomy" id="2527868"/>
    <lineage>
        <taxon>Bacteria</taxon>
        <taxon>Pseudomonadati</taxon>
        <taxon>Pseudomonadota</taxon>
        <taxon>Alphaproteobacteria</taxon>
        <taxon>Acetobacterales</taxon>
        <taxon>Roseomonadaceae</taxon>
        <taxon>Roseicella</taxon>
    </lineage>
</organism>
<dbReference type="OrthoDB" id="5561889at2"/>
<keyword evidence="2" id="KW-1185">Reference proteome</keyword>
<proteinExistence type="predicted"/>